<gene>
    <name evidence="2" type="ORF">METZ01_LOCUS83484</name>
</gene>
<dbReference type="Gene3D" id="3.40.50.970">
    <property type="match status" value="1"/>
</dbReference>
<protein>
    <recommendedName>
        <fullName evidence="1">Thiamine pyrophosphate enzyme N-terminal TPP-binding domain-containing protein</fullName>
    </recommendedName>
</protein>
<organism evidence="2">
    <name type="scientific">marine metagenome</name>
    <dbReference type="NCBI Taxonomy" id="408172"/>
    <lineage>
        <taxon>unclassified sequences</taxon>
        <taxon>metagenomes</taxon>
        <taxon>ecological metagenomes</taxon>
    </lineage>
</organism>
<reference evidence="2" key="1">
    <citation type="submission" date="2018-05" db="EMBL/GenBank/DDBJ databases">
        <authorList>
            <person name="Lanie J.A."/>
            <person name="Ng W.-L."/>
            <person name="Kazmierczak K.M."/>
            <person name="Andrzejewski T.M."/>
            <person name="Davidsen T.M."/>
            <person name="Wayne K.J."/>
            <person name="Tettelin H."/>
            <person name="Glass J.I."/>
            <person name="Rusch D."/>
            <person name="Podicherti R."/>
            <person name="Tsui H.-C.T."/>
            <person name="Winkler M.E."/>
        </authorList>
    </citation>
    <scope>NUCLEOTIDE SEQUENCE</scope>
</reference>
<name>A0A381URC4_9ZZZZ</name>
<feature type="non-terminal residue" evidence="2">
    <location>
        <position position="1"/>
    </location>
</feature>
<proteinExistence type="predicted"/>
<sequence length="181" mass="19269">VTAQAVFDALLADGMTHIVGVPDNGTAEIFTLAAEHEDVRLLTVTREGEALAVATGLWIGGKEPVVVIQNTGLLESGDSLRGTAFRMGAPLLLLVSVRGYAKMVSSDHQINIDRAAGQVAQTMKWAEIDSVALLTEPTLRAWNVPFVSCRIDADVSQIAATWAQARLAGHPVAILLPYTLQ</sequence>
<dbReference type="InterPro" id="IPR029061">
    <property type="entry name" value="THDP-binding"/>
</dbReference>
<feature type="domain" description="Thiamine pyrophosphate enzyme N-terminal TPP-binding" evidence="1">
    <location>
        <begin position="2"/>
        <end position="104"/>
    </location>
</feature>
<evidence type="ECO:0000259" key="1">
    <source>
        <dbReference type="Pfam" id="PF02776"/>
    </source>
</evidence>
<evidence type="ECO:0000313" key="2">
    <source>
        <dbReference type="EMBL" id="SVA30630.1"/>
    </source>
</evidence>
<accession>A0A381URC4</accession>
<dbReference type="Pfam" id="PF02776">
    <property type="entry name" value="TPP_enzyme_N"/>
    <property type="match status" value="1"/>
</dbReference>
<dbReference type="AlphaFoldDB" id="A0A381URC4"/>
<dbReference type="InterPro" id="IPR012001">
    <property type="entry name" value="Thiamin_PyroP_enz_TPP-bd_dom"/>
</dbReference>
<dbReference type="EMBL" id="UINC01006957">
    <property type="protein sequence ID" value="SVA30630.1"/>
    <property type="molecule type" value="Genomic_DNA"/>
</dbReference>
<dbReference type="GO" id="GO:0030976">
    <property type="term" value="F:thiamine pyrophosphate binding"/>
    <property type="evidence" value="ECO:0007669"/>
    <property type="project" value="InterPro"/>
</dbReference>
<dbReference type="SUPFAM" id="SSF52518">
    <property type="entry name" value="Thiamin diphosphate-binding fold (THDP-binding)"/>
    <property type="match status" value="1"/>
</dbReference>